<protein>
    <submittedName>
        <fullName evidence="1">5-carboxymethyl-2-hydroxymuconate isomerase</fullName>
    </submittedName>
</protein>
<dbReference type="AlphaFoldDB" id="A0A6N7ET38"/>
<gene>
    <name evidence="1" type="ORF">GCU85_04570</name>
</gene>
<name>A0A6N7ET38_9GAMM</name>
<reference evidence="1 2" key="1">
    <citation type="submission" date="2019-10" db="EMBL/GenBank/DDBJ databases">
        <title>Cardiobacteriales fam. a chemoheterotrophic member of the order Cardiobacteriales, and proposal of Cardiobacteriales fam. nov.</title>
        <authorList>
            <person name="Wang C."/>
        </authorList>
    </citation>
    <scope>NUCLEOTIDE SEQUENCE [LARGE SCALE GENOMIC DNA]</scope>
    <source>
        <strain evidence="1 2">ML27</strain>
    </source>
</reference>
<dbReference type="SUPFAM" id="SSF55331">
    <property type="entry name" value="Tautomerase/MIF"/>
    <property type="match status" value="1"/>
</dbReference>
<dbReference type="Gene3D" id="3.30.429.10">
    <property type="entry name" value="Macrophage Migration Inhibitory Factor"/>
    <property type="match status" value="1"/>
</dbReference>
<accession>A0A6N7ET38</accession>
<keyword evidence="2" id="KW-1185">Reference proteome</keyword>
<dbReference type="RefSeq" id="WP_152809829.1">
    <property type="nucleotide sequence ID" value="NZ_WHNW01000004.1"/>
</dbReference>
<dbReference type="InParanoid" id="A0A6N7ET38"/>
<dbReference type="CDD" id="cd00580">
    <property type="entry name" value="CHMI"/>
    <property type="match status" value="1"/>
</dbReference>
<dbReference type="EMBL" id="WHNW01000004">
    <property type="protein sequence ID" value="MPV86004.1"/>
    <property type="molecule type" value="Genomic_DNA"/>
</dbReference>
<dbReference type="InterPro" id="IPR004220">
    <property type="entry name" value="5-COMe_2-OHmuconate_Isoase"/>
</dbReference>
<dbReference type="PANTHER" id="PTHR37950:SF1">
    <property type="entry name" value="4-HYDROXYPHENYLACETATE CATABOLISM PROTEIN"/>
    <property type="match status" value="1"/>
</dbReference>
<proteinExistence type="predicted"/>
<keyword evidence="1" id="KW-0413">Isomerase</keyword>
<organism evidence="1 2">
    <name type="scientific">Ostreibacterium oceani</name>
    <dbReference type="NCBI Taxonomy" id="2654998"/>
    <lineage>
        <taxon>Bacteria</taxon>
        <taxon>Pseudomonadati</taxon>
        <taxon>Pseudomonadota</taxon>
        <taxon>Gammaproteobacteria</taxon>
        <taxon>Cardiobacteriales</taxon>
        <taxon>Ostreibacteriaceae</taxon>
        <taxon>Ostreibacterium</taxon>
    </lineage>
</organism>
<dbReference type="GO" id="GO:0008704">
    <property type="term" value="F:5-carboxymethyl-2-hydroxymuconate delta-isomerase activity"/>
    <property type="evidence" value="ECO:0007669"/>
    <property type="project" value="InterPro"/>
</dbReference>
<evidence type="ECO:0000313" key="1">
    <source>
        <dbReference type="EMBL" id="MPV86004.1"/>
    </source>
</evidence>
<comment type="caution">
    <text evidence="1">The sequence shown here is derived from an EMBL/GenBank/DDBJ whole genome shotgun (WGS) entry which is preliminary data.</text>
</comment>
<dbReference type="Pfam" id="PF02962">
    <property type="entry name" value="CHMI"/>
    <property type="match status" value="1"/>
</dbReference>
<dbReference type="InterPro" id="IPR014347">
    <property type="entry name" value="Tautomerase/MIF_sf"/>
</dbReference>
<evidence type="ECO:0000313" key="2">
    <source>
        <dbReference type="Proteomes" id="UP000471298"/>
    </source>
</evidence>
<sequence length="111" mass="12473">MPHCIIEHSAALDAERILPLVFSGAMESGLFEPDGSDIKIRTMIYHHYLTGAKHSDFIHVALKILSGRTPEQKKMLSLCVLSALKTLDIQTCSLTVEVVDIERDSYSKWCR</sequence>
<dbReference type="Proteomes" id="UP000471298">
    <property type="component" value="Unassembled WGS sequence"/>
</dbReference>
<dbReference type="PANTHER" id="PTHR37950">
    <property type="entry name" value="4-HYDROXYPHENYLACETATE CATABOLISM PROTEIN"/>
    <property type="match status" value="1"/>
</dbReference>